<evidence type="ECO:0000313" key="2">
    <source>
        <dbReference type="EMBL" id="QDV76325.1"/>
    </source>
</evidence>
<dbReference type="AlphaFoldDB" id="A0A518KEV7"/>
<dbReference type="PANTHER" id="PTHR30093:SF2">
    <property type="entry name" value="TYPE II SECRETION SYSTEM PROTEIN H"/>
    <property type="match status" value="1"/>
</dbReference>
<gene>
    <name evidence="2" type="ORF">Spa11_45550</name>
</gene>
<dbReference type="Gene3D" id="3.30.700.10">
    <property type="entry name" value="Glycoprotein, Type 4 Pilin"/>
    <property type="match status" value="1"/>
</dbReference>
<dbReference type="InterPro" id="IPR045584">
    <property type="entry name" value="Pilin-like"/>
</dbReference>
<dbReference type="EMBL" id="CP036349">
    <property type="protein sequence ID" value="QDV76325.1"/>
    <property type="molecule type" value="Genomic_DNA"/>
</dbReference>
<organism evidence="2 3">
    <name type="scientific">Botrimarina mediterranea</name>
    <dbReference type="NCBI Taxonomy" id="2528022"/>
    <lineage>
        <taxon>Bacteria</taxon>
        <taxon>Pseudomonadati</taxon>
        <taxon>Planctomycetota</taxon>
        <taxon>Planctomycetia</taxon>
        <taxon>Pirellulales</taxon>
        <taxon>Lacipirellulaceae</taxon>
        <taxon>Botrimarina</taxon>
    </lineage>
</organism>
<protein>
    <recommendedName>
        <fullName evidence="4">Type II secretion system protein G</fullName>
    </recommendedName>
</protein>
<reference evidence="2 3" key="1">
    <citation type="submission" date="2019-02" db="EMBL/GenBank/DDBJ databases">
        <title>Deep-cultivation of Planctomycetes and their phenomic and genomic characterization uncovers novel biology.</title>
        <authorList>
            <person name="Wiegand S."/>
            <person name="Jogler M."/>
            <person name="Boedeker C."/>
            <person name="Pinto D."/>
            <person name="Vollmers J."/>
            <person name="Rivas-Marin E."/>
            <person name="Kohn T."/>
            <person name="Peeters S.H."/>
            <person name="Heuer A."/>
            <person name="Rast P."/>
            <person name="Oberbeckmann S."/>
            <person name="Bunk B."/>
            <person name="Jeske O."/>
            <person name="Meyerdierks A."/>
            <person name="Storesund J.E."/>
            <person name="Kallscheuer N."/>
            <person name="Luecker S."/>
            <person name="Lage O.M."/>
            <person name="Pohl T."/>
            <person name="Merkel B.J."/>
            <person name="Hornburger P."/>
            <person name="Mueller R.-W."/>
            <person name="Bruemmer F."/>
            <person name="Labrenz M."/>
            <person name="Spormann A.M."/>
            <person name="Op den Camp H."/>
            <person name="Overmann J."/>
            <person name="Amann R."/>
            <person name="Jetten M.S.M."/>
            <person name="Mascher T."/>
            <person name="Medema M.H."/>
            <person name="Devos D.P."/>
            <person name="Kaster A.-K."/>
            <person name="Ovreas L."/>
            <person name="Rohde M."/>
            <person name="Galperin M.Y."/>
            <person name="Jogler C."/>
        </authorList>
    </citation>
    <scope>NUCLEOTIDE SEQUENCE [LARGE SCALE GENOMIC DNA]</scope>
    <source>
        <strain evidence="2 3">Spa11</strain>
    </source>
</reference>
<evidence type="ECO:0000313" key="3">
    <source>
        <dbReference type="Proteomes" id="UP000316426"/>
    </source>
</evidence>
<sequence length="197" mass="21826">MMASALKRAVTLVELLVVLAIIGALLALLFPAVQGARHQARLGVCKNHIRQIDIAVRSCWSAQQKPPDPLSDWPVAILHWIEEQPLADRMKSTPRDVWSPEAWPLLLRCPFQPEEAGDQRHYAWIVTSPPKPGDDWPFPTFRDTERIDPAAPARPWFDGAVLLVNEARLIIDNGRGPHPGGTVHEARNGGETSIVAP</sequence>
<dbReference type="NCBIfam" id="TIGR02532">
    <property type="entry name" value="IV_pilin_GFxxxE"/>
    <property type="match status" value="1"/>
</dbReference>
<dbReference type="RefSeq" id="WP_145116772.1">
    <property type="nucleotide sequence ID" value="NZ_CP036349.1"/>
</dbReference>
<dbReference type="SUPFAM" id="SSF54523">
    <property type="entry name" value="Pili subunits"/>
    <property type="match status" value="1"/>
</dbReference>
<keyword evidence="3" id="KW-1185">Reference proteome</keyword>
<evidence type="ECO:0000256" key="1">
    <source>
        <dbReference type="SAM" id="MobiDB-lite"/>
    </source>
</evidence>
<proteinExistence type="predicted"/>
<feature type="region of interest" description="Disordered" evidence="1">
    <location>
        <begin position="174"/>
        <end position="197"/>
    </location>
</feature>
<dbReference type="PANTHER" id="PTHR30093">
    <property type="entry name" value="GENERAL SECRETION PATHWAY PROTEIN G"/>
    <property type="match status" value="1"/>
</dbReference>
<dbReference type="InterPro" id="IPR012902">
    <property type="entry name" value="N_methyl_site"/>
</dbReference>
<evidence type="ECO:0008006" key="4">
    <source>
        <dbReference type="Google" id="ProtNLM"/>
    </source>
</evidence>
<dbReference type="Proteomes" id="UP000316426">
    <property type="component" value="Chromosome"/>
</dbReference>
<name>A0A518KEV7_9BACT</name>
<dbReference type="KEGG" id="bmei:Spa11_45550"/>
<accession>A0A518KEV7</accession>